<gene>
    <name evidence="2" type="ORF">H9655_03655</name>
</gene>
<dbReference type="Proteomes" id="UP000657931">
    <property type="component" value="Unassembled WGS sequence"/>
</dbReference>
<accession>A0ABR8QKT6</accession>
<dbReference type="Gene3D" id="3.30.420.10">
    <property type="entry name" value="Ribonuclease H-like superfamily/Ribonuclease H"/>
    <property type="match status" value="1"/>
</dbReference>
<evidence type="ECO:0000313" key="2">
    <source>
        <dbReference type="EMBL" id="MBD7936113.1"/>
    </source>
</evidence>
<dbReference type="RefSeq" id="WP_191810955.1">
    <property type="nucleotide sequence ID" value="NZ_JACSQT010000001.1"/>
</dbReference>
<evidence type="ECO:0000313" key="3">
    <source>
        <dbReference type="Proteomes" id="UP000657931"/>
    </source>
</evidence>
<dbReference type="EMBL" id="JACSQT010000001">
    <property type="protein sequence ID" value="MBD7936113.1"/>
    <property type="molecule type" value="Genomic_DNA"/>
</dbReference>
<dbReference type="InterPro" id="IPR011990">
    <property type="entry name" value="TPR-like_helical_dom_sf"/>
</dbReference>
<dbReference type="InterPro" id="IPR036397">
    <property type="entry name" value="RNaseH_sf"/>
</dbReference>
<protein>
    <submittedName>
        <fullName evidence="2">Ribonuclease H-like domain-containing protein</fullName>
    </submittedName>
</protein>
<dbReference type="InterPro" id="IPR038720">
    <property type="entry name" value="YprB_RNase_H-like_dom"/>
</dbReference>
<comment type="caution">
    <text evidence="2">The sequence shown here is derived from an EMBL/GenBank/DDBJ whole genome shotgun (WGS) entry which is preliminary data.</text>
</comment>
<keyword evidence="3" id="KW-1185">Reference proteome</keyword>
<dbReference type="SUPFAM" id="SSF48452">
    <property type="entry name" value="TPR-like"/>
    <property type="match status" value="1"/>
</dbReference>
<organism evidence="2 3">
    <name type="scientific">Cytobacillus stercorigallinarum</name>
    <dbReference type="NCBI Taxonomy" id="2762240"/>
    <lineage>
        <taxon>Bacteria</taxon>
        <taxon>Bacillati</taxon>
        <taxon>Bacillota</taxon>
        <taxon>Bacilli</taxon>
        <taxon>Bacillales</taxon>
        <taxon>Bacillaceae</taxon>
        <taxon>Cytobacillus</taxon>
    </lineage>
</organism>
<dbReference type="Pfam" id="PF13482">
    <property type="entry name" value="RNase_H_2"/>
    <property type="match status" value="1"/>
</dbReference>
<evidence type="ECO:0000259" key="1">
    <source>
        <dbReference type="Pfam" id="PF13482"/>
    </source>
</evidence>
<feature type="domain" description="YprB ribonuclease H-like" evidence="1">
    <location>
        <begin position="104"/>
        <end position="272"/>
    </location>
</feature>
<dbReference type="PANTHER" id="PTHR38462:SF1">
    <property type="entry name" value="YPRB RIBONUCLEASE H-LIKE DOMAIN-CONTAINING PROTEIN"/>
    <property type="match status" value="1"/>
</dbReference>
<proteinExistence type="predicted"/>
<reference evidence="2 3" key="1">
    <citation type="submission" date="2020-08" db="EMBL/GenBank/DDBJ databases">
        <title>A Genomic Blueprint of the Chicken Gut Microbiome.</title>
        <authorList>
            <person name="Gilroy R."/>
            <person name="Ravi A."/>
            <person name="Getino M."/>
            <person name="Pursley I."/>
            <person name="Horton D.L."/>
            <person name="Alikhan N.-F."/>
            <person name="Baker D."/>
            <person name="Gharbi K."/>
            <person name="Hall N."/>
            <person name="Watson M."/>
            <person name="Adriaenssens E.M."/>
            <person name="Foster-Nyarko E."/>
            <person name="Jarju S."/>
            <person name="Secka A."/>
            <person name="Antonio M."/>
            <person name="Oren A."/>
            <person name="Chaudhuri R."/>
            <person name="La Ragione R.M."/>
            <person name="Hildebrand F."/>
            <person name="Pallen M.J."/>
        </authorList>
    </citation>
    <scope>NUCLEOTIDE SEQUENCE [LARGE SCALE GENOMIC DNA]</scope>
    <source>
        <strain evidence="2 3">Sa5YUA1</strain>
    </source>
</reference>
<dbReference type="PANTHER" id="PTHR38462">
    <property type="entry name" value="EXONUCLEASE-LIKE PROTEIN"/>
    <property type="match status" value="1"/>
</dbReference>
<dbReference type="SUPFAM" id="SSF53098">
    <property type="entry name" value="Ribonuclease H-like"/>
    <property type="match status" value="1"/>
</dbReference>
<dbReference type="InterPro" id="IPR012337">
    <property type="entry name" value="RNaseH-like_sf"/>
</dbReference>
<sequence>MSLKNKLNRLQSHMSHTTEKKVKIEQEECLPVFPYQDIWQQHDVSPYRDIEGSTCLIREIHYPLDYLHGNYRFQELYNVIEKWNETTEYHPLTAKGHQAEDLFFFDTETTGLGGGVGNTIFLLGYASLNRKGVTLKQHILPDPGGEIALYKSFLESIDYTTMVTYNGKAFDWPQLQTRHTLIREHLPKLPPFGHFDLYHASRRLWKHKLERTKLSIVEREVLGVKRVDDIPGYLAPMIYYDYLDTKNPEGMLGIMKHNETDILSLITLYIHLSNQLLGLDKEQTSREAYETARWFNAIGEIKKAQVGYEELAQMNDEAGMKAKHQLAWQLKKEKQWAKAAELWQMVSSDGDDQERLSACVELAKIYEHRMPDPLRAIQYTDKALKQIETNKKYKKHKDELYKRRERLIRKLQKSIHREE</sequence>
<name>A0ABR8QKT6_9BACI</name>